<gene>
    <name evidence="3" type="ORF">C1645_829413</name>
</gene>
<name>A0A397SJP5_9GLOM</name>
<keyword evidence="2" id="KW-1133">Transmembrane helix</keyword>
<keyword evidence="4" id="KW-1185">Reference proteome</keyword>
<feature type="compositionally biased region" description="Basic and acidic residues" evidence="1">
    <location>
        <begin position="474"/>
        <end position="486"/>
    </location>
</feature>
<evidence type="ECO:0000256" key="1">
    <source>
        <dbReference type="SAM" id="MobiDB-lite"/>
    </source>
</evidence>
<accession>A0A397SJP5</accession>
<feature type="transmembrane region" description="Helical" evidence="2">
    <location>
        <begin position="284"/>
        <end position="302"/>
    </location>
</feature>
<organism evidence="3 4">
    <name type="scientific">Glomus cerebriforme</name>
    <dbReference type="NCBI Taxonomy" id="658196"/>
    <lineage>
        <taxon>Eukaryota</taxon>
        <taxon>Fungi</taxon>
        <taxon>Fungi incertae sedis</taxon>
        <taxon>Mucoromycota</taxon>
        <taxon>Glomeromycotina</taxon>
        <taxon>Glomeromycetes</taxon>
        <taxon>Glomerales</taxon>
        <taxon>Glomeraceae</taxon>
        <taxon>Glomus</taxon>
    </lineage>
</organism>
<feature type="transmembrane region" description="Helical" evidence="2">
    <location>
        <begin position="236"/>
        <end position="264"/>
    </location>
</feature>
<proteinExistence type="predicted"/>
<feature type="region of interest" description="Disordered" evidence="1">
    <location>
        <begin position="474"/>
        <end position="496"/>
    </location>
</feature>
<evidence type="ECO:0000313" key="3">
    <source>
        <dbReference type="EMBL" id="RIA86363.1"/>
    </source>
</evidence>
<keyword evidence="2" id="KW-0472">Membrane</keyword>
<evidence type="ECO:0000256" key="2">
    <source>
        <dbReference type="SAM" id="Phobius"/>
    </source>
</evidence>
<reference evidence="3 4" key="1">
    <citation type="submission" date="2018-06" db="EMBL/GenBank/DDBJ databases">
        <title>Comparative genomics reveals the genomic features of Rhizophagus irregularis, R. cerebriforme, R. diaphanum and Gigaspora rosea, and their symbiotic lifestyle signature.</title>
        <authorList>
            <person name="Morin E."/>
            <person name="San Clemente H."/>
            <person name="Chen E.C.H."/>
            <person name="De La Providencia I."/>
            <person name="Hainaut M."/>
            <person name="Kuo A."/>
            <person name="Kohler A."/>
            <person name="Murat C."/>
            <person name="Tang N."/>
            <person name="Roy S."/>
            <person name="Loubradou J."/>
            <person name="Henrissat B."/>
            <person name="Grigoriev I.V."/>
            <person name="Corradi N."/>
            <person name="Roux C."/>
            <person name="Martin F.M."/>
        </authorList>
    </citation>
    <scope>NUCLEOTIDE SEQUENCE [LARGE SCALE GENOMIC DNA]</scope>
    <source>
        <strain evidence="3 4">DAOM 227022</strain>
    </source>
</reference>
<sequence length="556" mass="64456">MDKSNNFKLETSKLTGEVLGLTIWKSRNKIQEKKAELENPTFPGLNIWLTYIMKKSRINQVNPKDRLLQLENIWNVSVIDNINFKEKTFAYGNIFDSTRNTSHATLHIVFQFLLLKPLQLIINNNNDNNNNNNNYDDNNKILFGKSDLTNNLLRCQNIPPPNVVILKPGKNPNCDLNVHNACDMYFEDVGISNSNHLDIACDEAIFRRLISYHENKNNVRLFLGQWHTSKDMCSTLITIFSGYGIFDLAASLGVAVGIAISQYLDSKNMIMKDIEYEDNKVLKVWYYYFCWTGYLIGHKIGIRKGNYNMQFKNLAAFSPLFPVAGKSNYARSVTHFLSYINDDLALQRLLQHVCSVNITQEHFIGFDEALERFGVKFIKQNIEYVGDDISVRGERAIKSRKESLWKLANDLTTAFNSEDPLVHELFKNAKEMNEEGFNRLFNCYHIGTERLNTILHQDVYKTDPRNNLKITVEKSNKGKAKSKDDNNNMEGSSISEKRIYRKTSESEKKILEKILSFDVFPDNMIDDILQELQNESEDWDLSRIKKYWSNHKKKNK</sequence>
<protein>
    <submittedName>
        <fullName evidence="3">Uncharacterized protein</fullName>
    </submittedName>
</protein>
<dbReference type="Proteomes" id="UP000265703">
    <property type="component" value="Unassembled WGS sequence"/>
</dbReference>
<dbReference type="EMBL" id="QKYT01000368">
    <property type="protein sequence ID" value="RIA86363.1"/>
    <property type="molecule type" value="Genomic_DNA"/>
</dbReference>
<evidence type="ECO:0000313" key="4">
    <source>
        <dbReference type="Proteomes" id="UP000265703"/>
    </source>
</evidence>
<dbReference type="AlphaFoldDB" id="A0A397SJP5"/>
<keyword evidence="2" id="KW-0812">Transmembrane</keyword>
<comment type="caution">
    <text evidence="3">The sequence shown here is derived from an EMBL/GenBank/DDBJ whole genome shotgun (WGS) entry which is preliminary data.</text>
</comment>
<dbReference type="OrthoDB" id="2335226at2759"/>